<reference evidence="1 2" key="1">
    <citation type="submission" date="2021-06" db="EMBL/GenBank/DDBJ databases">
        <authorList>
            <person name="Sun Q."/>
            <person name="Li D."/>
        </authorList>
    </citation>
    <scope>NUCLEOTIDE SEQUENCE [LARGE SCALE GENOMIC DNA]</scope>
    <source>
        <strain evidence="1 2">MSJd-7</strain>
    </source>
</reference>
<dbReference type="InterPro" id="IPR006437">
    <property type="entry name" value="Phage_terminase_lsu"/>
</dbReference>
<comment type="caution">
    <text evidence="1">The sequence shown here is derived from an EMBL/GenBank/DDBJ whole genome shotgun (WGS) entry which is preliminary data.</text>
</comment>
<gene>
    <name evidence="1" type="ORF">KQI75_00535</name>
</gene>
<dbReference type="Proteomes" id="UP000783588">
    <property type="component" value="Unassembled WGS sequence"/>
</dbReference>
<sequence>MYLRHCNHRWNVKTGATGSGKSWIDYAVTIPKRIMACRGEGLIVLIGNTQGTLERNILDPMRNIWGDVLVGTINSKNTVQLFGKKCYAIGADKKNQVAKIQGATMEYVYGDEVTTWSVDVFQMLKSRLRCEHSRFDGTCNPDSPLHWFKQFLDSDADIYQQSYTIDDGCLPENIVSELKKEYAGTVYYARYILGQWQRAEGLVYPTFSAEKHVVSSCPDKGLYYISCDYGTMNPCSMGLWCIDGGTAYRTAEYYYNGREERQQKTDEEYYSALDKLARGRTIQAIVIDPSAASFIETIRRHGKYRVIKANNAVLDGIRVTNSLLNAERIRVHESCTDIIREFGAYSWDDKKQEDAVIKENDHAMDDMRYFCMTVLHKKFRW</sequence>
<evidence type="ECO:0000313" key="2">
    <source>
        <dbReference type="Proteomes" id="UP000783588"/>
    </source>
</evidence>
<dbReference type="EMBL" id="JAHLQI010000001">
    <property type="protein sequence ID" value="MBU5489123.1"/>
    <property type="molecule type" value="Genomic_DNA"/>
</dbReference>
<evidence type="ECO:0000313" key="1">
    <source>
        <dbReference type="EMBL" id="MBU5489123.1"/>
    </source>
</evidence>
<dbReference type="Pfam" id="PF03237">
    <property type="entry name" value="Terminase_6N"/>
    <property type="match status" value="1"/>
</dbReference>
<name>A0ABS6EN55_9FIRM</name>
<proteinExistence type="predicted"/>
<organism evidence="1 2">
    <name type="scientific">Butyricicoccus intestinisimiae</name>
    <dbReference type="NCBI Taxonomy" id="2841509"/>
    <lineage>
        <taxon>Bacteria</taxon>
        <taxon>Bacillati</taxon>
        <taxon>Bacillota</taxon>
        <taxon>Clostridia</taxon>
        <taxon>Eubacteriales</taxon>
        <taxon>Butyricicoccaceae</taxon>
        <taxon>Butyricicoccus</taxon>
    </lineage>
</organism>
<protein>
    <submittedName>
        <fullName evidence="1">PBSX family phage terminase large subunit</fullName>
    </submittedName>
</protein>
<accession>A0ABS6EN55</accession>
<dbReference type="NCBIfam" id="TIGR01547">
    <property type="entry name" value="phage_term_2"/>
    <property type="match status" value="1"/>
</dbReference>
<keyword evidence="2" id="KW-1185">Reference proteome</keyword>